<organism evidence="1">
    <name type="scientific">Arundo donax</name>
    <name type="common">Giant reed</name>
    <name type="synonym">Donax arundinaceus</name>
    <dbReference type="NCBI Taxonomy" id="35708"/>
    <lineage>
        <taxon>Eukaryota</taxon>
        <taxon>Viridiplantae</taxon>
        <taxon>Streptophyta</taxon>
        <taxon>Embryophyta</taxon>
        <taxon>Tracheophyta</taxon>
        <taxon>Spermatophyta</taxon>
        <taxon>Magnoliopsida</taxon>
        <taxon>Liliopsida</taxon>
        <taxon>Poales</taxon>
        <taxon>Poaceae</taxon>
        <taxon>PACMAD clade</taxon>
        <taxon>Arundinoideae</taxon>
        <taxon>Arundineae</taxon>
        <taxon>Arundo</taxon>
    </lineage>
</organism>
<sequence length="37" mass="4383">MSEITEKENGERCRFTIQFVLSFHIIQIKLTFAPEIL</sequence>
<reference evidence="1" key="1">
    <citation type="submission" date="2014-09" db="EMBL/GenBank/DDBJ databases">
        <authorList>
            <person name="Magalhaes I.L.F."/>
            <person name="Oliveira U."/>
            <person name="Santos F.R."/>
            <person name="Vidigal T.H.D.A."/>
            <person name="Brescovit A.D."/>
            <person name="Santos A.J."/>
        </authorList>
    </citation>
    <scope>NUCLEOTIDE SEQUENCE</scope>
    <source>
        <tissue evidence="1">Shoot tissue taken approximately 20 cm above the soil surface</tissue>
    </source>
</reference>
<name>A0A0A9BWA6_ARUDO</name>
<proteinExistence type="predicted"/>
<dbReference type="AlphaFoldDB" id="A0A0A9BWA6"/>
<reference evidence="1" key="2">
    <citation type="journal article" date="2015" name="Data Brief">
        <title>Shoot transcriptome of the giant reed, Arundo donax.</title>
        <authorList>
            <person name="Barrero R.A."/>
            <person name="Guerrero F.D."/>
            <person name="Moolhuijzen P."/>
            <person name="Goolsby J.A."/>
            <person name="Tidwell J."/>
            <person name="Bellgard S.E."/>
            <person name="Bellgard M.I."/>
        </authorList>
    </citation>
    <scope>NUCLEOTIDE SEQUENCE</scope>
    <source>
        <tissue evidence="1">Shoot tissue taken approximately 20 cm above the soil surface</tissue>
    </source>
</reference>
<evidence type="ECO:0000313" key="1">
    <source>
        <dbReference type="EMBL" id="JAD65455.1"/>
    </source>
</evidence>
<dbReference type="EMBL" id="GBRH01232440">
    <property type="protein sequence ID" value="JAD65455.1"/>
    <property type="molecule type" value="Transcribed_RNA"/>
</dbReference>
<protein>
    <submittedName>
        <fullName evidence="1">Uncharacterized protein</fullName>
    </submittedName>
</protein>
<accession>A0A0A9BWA6</accession>